<organism evidence="3 4">
    <name type="scientific">Aquipuribacter hungaricus</name>
    <dbReference type="NCBI Taxonomy" id="545624"/>
    <lineage>
        <taxon>Bacteria</taxon>
        <taxon>Bacillati</taxon>
        <taxon>Actinomycetota</taxon>
        <taxon>Actinomycetes</taxon>
        <taxon>Micrococcales</taxon>
        <taxon>Intrasporangiaceae</taxon>
        <taxon>Aquipuribacter</taxon>
    </lineage>
</organism>
<dbReference type="Proteomes" id="UP001595685">
    <property type="component" value="Unassembled WGS sequence"/>
</dbReference>
<sequence length="200" mass="20941">MSMQRARRHDPYPWTWELPLGISVAVVMVLVLAAHCGRAIANVAVGQPWRFPPRTELFTSLPALLRGDAAAGLQPPTGLPAQGGATGEAVAGAGTLWACVAVTEVMALTLLGLLGWQAMARWGPGRLKGMASTADVEQMLGRSRLRANRAIIRPDLYGRRRTPAAPAPPPRATPTTLPDDGSPFPAEASTAGARAGGGRL</sequence>
<protein>
    <recommendedName>
        <fullName evidence="5">Conjugal transfer protein</fullName>
    </recommendedName>
</protein>
<accession>A0ABV7WDI4</accession>
<feature type="region of interest" description="Disordered" evidence="1">
    <location>
        <begin position="156"/>
        <end position="200"/>
    </location>
</feature>
<dbReference type="EMBL" id="JBHRWW010000001">
    <property type="protein sequence ID" value="MFC3687278.1"/>
    <property type="molecule type" value="Genomic_DNA"/>
</dbReference>
<keyword evidence="2" id="KW-0812">Transmembrane</keyword>
<comment type="caution">
    <text evidence="3">The sequence shown here is derived from an EMBL/GenBank/DDBJ whole genome shotgun (WGS) entry which is preliminary data.</text>
</comment>
<feature type="transmembrane region" description="Helical" evidence="2">
    <location>
        <begin position="95"/>
        <end position="116"/>
    </location>
</feature>
<keyword evidence="2" id="KW-1133">Transmembrane helix</keyword>
<feature type="transmembrane region" description="Helical" evidence="2">
    <location>
        <begin position="20"/>
        <end position="41"/>
    </location>
</feature>
<evidence type="ECO:0000313" key="3">
    <source>
        <dbReference type="EMBL" id="MFC3687278.1"/>
    </source>
</evidence>
<evidence type="ECO:0008006" key="5">
    <source>
        <dbReference type="Google" id="ProtNLM"/>
    </source>
</evidence>
<proteinExistence type="predicted"/>
<name>A0ABV7WDI4_9MICO</name>
<evidence type="ECO:0000256" key="2">
    <source>
        <dbReference type="SAM" id="Phobius"/>
    </source>
</evidence>
<dbReference type="RefSeq" id="WP_340288700.1">
    <property type="nucleotide sequence ID" value="NZ_JBBEOI010000003.1"/>
</dbReference>
<reference evidence="4" key="1">
    <citation type="journal article" date="2019" name="Int. J. Syst. Evol. Microbiol.">
        <title>The Global Catalogue of Microorganisms (GCM) 10K type strain sequencing project: providing services to taxonomists for standard genome sequencing and annotation.</title>
        <authorList>
            <consortium name="The Broad Institute Genomics Platform"/>
            <consortium name="The Broad Institute Genome Sequencing Center for Infectious Disease"/>
            <person name="Wu L."/>
            <person name="Ma J."/>
        </authorList>
    </citation>
    <scope>NUCLEOTIDE SEQUENCE [LARGE SCALE GENOMIC DNA]</scope>
    <source>
        <strain evidence="4">NCAIM B.02333</strain>
    </source>
</reference>
<keyword evidence="2" id="KW-0472">Membrane</keyword>
<evidence type="ECO:0000313" key="4">
    <source>
        <dbReference type="Proteomes" id="UP001595685"/>
    </source>
</evidence>
<keyword evidence="4" id="KW-1185">Reference proteome</keyword>
<gene>
    <name evidence="3" type="ORF">ACFOLH_02870</name>
</gene>
<evidence type="ECO:0000256" key="1">
    <source>
        <dbReference type="SAM" id="MobiDB-lite"/>
    </source>
</evidence>